<organism evidence="2 3">
    <name type="scientific">Streptomonospora mangrovi</name>
    <dbReference type="NCBI Taxonomy" id="2883123"/>
    <lineage>
        <taxon>Bacteria</taxon>
        <taxon>Bacillati</taxon>
        <taxon>Actinomycetota</taxon>
        <taxon>Actinomycetes</taxon>
        <taxon>Streptosporangiales</taxon>
        <taxon>Nocardiopsidaceae</taxon>
        <taxon>Streptomonospora</taxon>
    </lineage>
</organism>
<proteinExistence type="predicted"/>
<gene>
    <name evidence="2" type="ORF">LG943_21410</name>
</gene>
<evidence type="ECO:0000256" key="1">
    <source>
        <dbReference type="SAM" id="MobiDB-lite"/>
    </source>
</evidence>
<dbReference type="AlphaFoldDB" id="A0A9X3NNY3"/>
<dbReference type="EMBL" id="JAJAQC010000042">
    <property type="protein sequence ID" value="MDA0566852.1"/>
    <property type="molecule type" value="Genomic_DNA"/>
</dbReference>
<protein>
    <submittedName>
        <fullName evidence="2">Antitoxin</fullName>
    </submittedName>
</protein>
<comment type="caution">
    <text evidence="2">The sequence shown here is derived from an EMBL/GenBank/DDBJ whole genome shotgun (WGS) entry which is preliminary data.</text>
</comment>
<evidence type="ECO:0000313" key="2">
    <source>
        <dbReference type="EMBL" id="MDA0566852.1"/>
    </source>
</evidence>
<accession>A0A9X3NNY3</accession>
<dbReference type="Proteomes" id="UP001140076">
    <property type="component" value="Unassembled WGS sequence"/>
</dbReference>
<keyword evidence="3" id="KW-1185">Reference proteome</keyword>
<dbReference type="Pfam" id="PF14013">
    <property type="entry name" value="MT0933_antitox"/>
    <property type="match status" value="1"/>
</dbReference>
<reference evidence="2" key="1">
    <citation type="submission" date="2021-10" db="EMBL/GenBank/DDBJ databases">
        <title>Streptomonospora sp. nov., isolated from mangrove soil.</title>
        <authorList>
            <person name="Chen X."/>
            <person name="Ge X."/>
            <person name="Liu W."/>
        </authorList>
    </citation>
    <scope>NUCLEOTIDE SEQUENCE</scope>
    <source>
        <strain evidence="2">S1-112</strain>
    </source>
</reference>
<dbReference type="InterPro" id="IPR028037">
    <property type="entry name" value="Antitoxin_Rv0909/MT0933"/>
</dbReference>
<name>A0A9X3NNY3_9ACTN</name>
<feature type="region of interest" description="Disordered" evidence="1">
    <location>
        <begin position="50"/>
        <end position="85"/>
    </location>
</feature>
<sequence>MPNLQRLLRQVLGFVRRNPDAANRHLRRAGETVKRRTGGKYNRHIDKALGGVSRYLSNQRGRPGRGAPYGRDHRHGPGGPPKYRP</sequence>
<evidence type="ECO:0000313" key="3">
    <source>
        <dbReference type="Proteomes" id="UP001140076"/>
    </source>
</evidence>
<dbReference type="RefSeq" id="WP_270074103.1">
    <property type="nucleotide sequence ID" value="NZ_JAJAQC010000042.1"/>
</dbReference>